<organism evidence="1 2">
    <name type="scientific">Corynebacterium occultum</name>
    <dbReference type="NCBI Taxonomy" id="2675219"/>
    <lineage>
        <taxon>Bacteria</taxon>
        <taxon>Bacillati</taxon>
        <taxon>Actinomycetota</taxon>
        <taxon>Actinomycetes</taxon>
        <taxon>Mycobacteriales</taxon>
        <taxon>Corynebacteriaceae</taxon>
        <taxon>Corynebacterium</taxon>
    </lineage>
</organism>
<accession>A0A6B8W388</accession>
<dbReference type="AlphaFoldDB" id="A0A6B8W388"/>
<evidence type="ECO:0000313" key="2">
    <source>
        <dbReference type="Proteomes" id="UP000424462"/>
    </source>
</evidence>
<evidence type="ECO:0000313" key="1">
    <source>
        <dbReference type="EMBL" id="QGU07974.1"/>
    </source>
</evidence>
<dbReference type="RefSeq" id="WP_156231405.1">
    <property type="nucleotide sequence ID" value="NZ_CP046455.1"/>
</dbReference>
<dbReference type="KEGG" id="cok:COCCU_10275"/>
<proteinExistence type="predicted"/>
<reference evidence="1 2" key="1">
    <citation type="submission" date="2019-11" db="EMBL/GenBank/DDBJ databases">
        <title>Complete genome sequence of Corynebacterium kalinowskii 1959, a novel Corynebacterium species isolated from soil of a small paddock in Vilsendorf, Germany.</title>
        <authorList>
            <person name="Schaffert L."/>
            <person name="Ruwe M."/>
            <person name="Milse J."/>
            <person name="Hanuschka K."/>
            <person name="Ortseifen V."/>
            <person name="Droste J."/>
            <person name="Brandt D."/>
            <person name="Schlueter L."/>
            <person name="Kutter Y."/>
            <person name="Vinke S."/>
            <person name="Viehoefer P."/>
            <person name="Jacob L."/>
            <person name="Luebke N.-C."/>
            <person name="Schulte-Berndt E."/>
            <person name="Hain C."/>
            <person name="Linder M."/>
            <person name="Schmidt P."/>
            <person name="Wollenschlaeger L."/>
            <person name="Luttermann T."/>
            <person name="Thieme E."/>
            <person name="Hassa J."/>
            <person name="Haak M."/>
            <person name="Wittchen M."/>
            <person name="Mentz A."/>
            <person name="Persicke M."/>
            <person name="Busche T."/>
            <person name="Ruckert C."/>
        </authorList>
    </citation>
    <scope>NUCLEOTIDE SEQUENCE [LARGE SCALE GENOMIC DNA]</scope>
    <source>
        <strain evidence="1 2">2039</strain>
    </source>
</reference>
<gene>
    <name evidence="1" type="ORF">COCCU_10275</name>
</gene>
<dbReference type="Proteomes" id="UP000424462">
    <property type="component" value="Chromosome"/>
</dbReference>
<sequence length="205" mass="23185">MYSSLEIIELEEEGYTVVFTHPAGFTHLAQAGLHTELPLLLPHAMEVFADHRDFQDYVWDTAGRHCPFIDVSDLAFQVSGVTSLGMDARDRLLGSFTLRQIYRLPYSTDYVLAEVGMERPERQRFYLLFPAALVARHGPGTVVWGVFDRVRDIADVPTEQILASTHPNLIFRVVLALSRGDRELWDLMLELGGVRLNYHRGSAIG</sequence>
<dbReference type="EMBL" id="CP046455">
    <property type="protein sequence ID" value="QGU07974.1"/>
    <property type="molecule type" value="Genomic_DNA"/>
</dbReference>
<protein>
    <submittedName>
        <fullName evidence="1">Uncharacterized protein</fullName>
    </submittedName>
</protein>
<name>A0A6B8W388_9CORY</name>
<keyword evidence="2" id="KW-1185">Reference proteome</keyword>